<dbReference type="OrthoDB" id="3866834at2"/>
<dbReference type="InterPro" id="IPR029058">
    <property type="entry name" value="AB_hydrolase_fold"/>
</dbReference>
<keyword evidence="3" id="KW-1185">Reference proteome</keyword>
<dbReference type="Gene3D" id="3.40.50.1820">
    <property type="entry name" value="alpha/beta hydrolase"/>
    <property type="match status" value="1"/>
</dbReference>
<dbReference type="PATRIC" id="fig|359131.3.peg.2515"/>
<dbReference type="RefSeq" id="WP_045695608.1">
    <property type="nucleotide sequence ID" value="NZ_JZKH01000020.1"/>
</dbReference>
<dbReference type="PANTHER" id="PTHR43194">
    <property type="entry name" value="HYDROLASE ALPHA/BETA FOLD FAMILY"/>
    <property type="match status" value="1"/>
</dbReference>
<accession>A0A0F2TH02</accession>
<reference evidence="2 3" key="1">
    <citation type="submission" date="2015-02" db="EMBL/GenBank/DDBJ databases">
        <authorList>
            <person name="Ju K.-S."/>
            <person name="Doroghazi J.R."/>
            <person name="Metcalf W."/>
        </authorList>
    </citation>
    <scope>NUCLEOTIDE SEQUENCE [LARGE SCALE GENOMIC DNA]</scope>
    <source>
        <strain evidence="2 3">ATCC 31215</strain>
    </source>
</reference>
<dbReference type="PRINTS" id="PR00111">
    <property type="entry name" value="ABHYDROLASE"/>
</dbReference>
<evidence type="ECO:0000313" key="2">
    <source>
        <dbReference type="EMBL" id="KJS61846.1"/>
    </source>
</evidence>
<evidence type="ECO:0000313" key="3">
    <source>
        <dbReference type="Proteomes" id="UP000033699"/>
    </source>
</evidence>
<gene>
    <name evidence="2" type="ORF">VM95_12710</name>
</gene>
<dbReference type="Pfam" id="PF12697">
    <property type="entry name" value="Abhydrolase_6"/>
    <property type="match status" value="1"/>
</dbReference>
<dbReference type="InterPro" id="IPR050228">
    <property type="entry name" value="Carboxylesterase_BioH"/>
</dbReference>
<dbReference type="PANTHER" id="PTHR43194:SF2">
    <property type="entry name" value="PEROXISOMAL MEMBRANE PROTEIN LPX1"/>
    <property type="match status" value="1"/>
</dbReference>
<dbReference type="GO" id="GO:0003824">
    <property type="term" value="F:catalytic activity"/>
    <property type="evidence" value="ECO:0007669"/>
    <property type="project" value="UniProtKB-ARBA"/>
</dbReference>
<dbReference type="AlphaFoldDB" id="A0A0F2TH02"/>
<feature type="domain" description="AB hydrolase-1" evidence="1">
    <location>
        <begin position="22"/>
        <end position="254"/>
    </location>
</feature>
<comment type="caution">
    <text evidence="2">The sequence shown here is derived from an EMBL/GenBank/DDBJ whole genome shotgun (WGS) entry which is preliminary data.</text>
</comment>
<dbReference type="EMBL" id="JZKH01000020">
    <property type="protein sequence ID" value="KJS61846.1"/>
    <property type="molecule type" value="Genomic_DNA"/>
</dbReference>
<dbReference type="Proteomes" id="UP000033699">
    <property type="component" value="Unassembled WGS sequence"/>
</dbReference>
<dbReference type="SUPFAM" id="SSF53474">
    <property type="entry name" value="alpha/beta-Hydrolases"/>
    <property type="match status" value="1"/>
</dbReference>
<name>A0A0F2TH02_STRR3</name>
<organism evidence="2 3">
    <name type="scientific">Streptomyces rubellomurinus (strain ATCC 31215)</name>
    <dbReference type="NCBI Taxonomy" id="359131"/>
    <lineage>
        <taxon>Bacteria</taxon>
        <taxon>Bacillati</taxon>
        <taxon>Actinomycetota</taxon>
        <taxon>Actinomycetes</taxon>
        <taxon>Kitasatosporales</taxon>
        <taxon>Streptomycetaceae</taxon>
        <taxon>Streptomyces</taxon>
    </lineage>
</organism>
<dbReference type="InterPro" id="IPR000073">
    <property type="entry name" value="AB_hydrolase_1"/>
</dbReference>
<sequence length="270" mass="28910">MTEIVVGNARVQYRAEGSGPGLVLVHGTGPGSVTWDALSGGFTDRHTVLLPDLSGSARVEDDGADLTVEVLAEQVAAVIEHARQEQRLGPGPVDVVGHSLGAVTSAALAATRPDLVRRLVLVAGLGHAEDPYFRTATGVWLDLAHDPEAFGRYSALVALSRRHLRTVGHEVVEHVAGVMRPTSGILRQLDLVRRLDIRHLLPLIQAETLVVGCAEDALVPVENARELRAAIPGSSYAELDCGHVFRAERPAEFTRLTRDFLQATSLRTAA</sequence>
<protein>
    <recommendedName>
        <fullName evidence="1">AB hydrolase-1 domain-containing protein</fullName>
    </recommendedName>
</protein>
<evidence type="ECO:0000259" key="1">
    <source>
        <dbReference type="Pfam" id="PF12697"/>
    </source>
</evidence>
<proteinExistence type="predicted"/>